<evidence type="ECO:0000259" key="7">
    <source>
        <dbReference type="Pfam" id="PF14693"/>
    </source>
</evidence>
<sequence length="232" mass="25344">MEVTLEAVERSEFGKNESRRLRREGRIPAVVYGAISKTTGTASHSISVDPKSLMQIFHSDSGVNTLIDLSIDGGKPSRVLIKDYQLDPIKDMLLHIDFYRVAMDQNITVTVPVVVTGEALGVKQQDGLLDFVHRDIEVECLPADIPEHLEVDVSSLMIGQGVRLRDVVQDAAWKPISSLDTLLVHVIAPKAEVEEEEEASEAEAATAESAEPEVIKKGKADSDVEDEGESSN</sequence>
<dbReference type="GO" id="GO:0008097">
    <property type="term" value="F:5S rRNA binding"/>
    <property type="evidence" value="ECO:0007669"/>
    <property type="project" value="InterPro"/>
</dbReference>
<feature type="compositionally biased region" description="Basic and acidic residues" evidence="5">
    <location>
        <begin position="213"/>
        <end position="222"/>
    </location>
</feature>
<dbReference type="EMBL" id="UINC01001310">
    <property type="protein sequence ID" value="SUZ77275.1"/>
    <property type="molecule type" value="Genomic_DNA"/>
</dbReference>
<dbReference type="InterPro" id="IPR011035">
    <property type="entry name" value="Ribosomal_bL25/Gln-tRNA_synth"/>
</dbReference>
<evidence type="ECO:0000259" key="6">
    <source>
        <dbReference type="Pfam" id="PF01386"/>
    </source>
</evidence>
<dbReference type="GO" id="GO:0006412">
    <property type="term" value="P:translation"/>
    <property type="evidence" value="ECO:0007669"/>
    <property type="project" value="InterPro"/>
</dbReference>
<gene>
    <name evidence="8" type="ORF">METZ01_LOCUS30129</name>
</gene>
<name>A0A381QD75_9ZZZZ</name>
<feature type="region of interest" description="Disordered" evidence="5">
    <location>
        <begin position="193"/>
        <end position="232"/>
    </location>
</feature>
<reference evidence="8" key="1">
    <citation type="submission" date="2018-05" db="EMBL/GenBank/DDBJ databases">
        <authorList>
            <person name="Lanie J.A."/>
            <person name="Ng W.-L."/>
            <person name="Kazmierczak K.M."/>
            <person name="Andrzejewski T.M."/>
            <person name="Davidsen T.M."/>
            <person name="Wayne K.J."/>
            <person name="Tettelin H."/>
            <person name="Glass J.I."/>
            <person name="Rusch D."/>
            <person name="Podicherti R."/>
            <person name="Tsui H.-C.T."/>
            <person name="Winkler M.E."/>
        </authorList>
    </citation>
    <scope>NUCLEOTIDE SEQUENCE</scope>
</reference>
<feature type="compositionally biased region" description="Acidic residues" evidence="5">
    <location>
        <begin position="223"/>
        <end position="232"/>
    </location>
</feature>
<feature type="domain" description="Large ribosomal subunit protein bL25 L25" evidence="6">
    <location>
        <begin position="5"/>
        <end position="98"/>
    </location>
</feature>
<dbReference type="InterPro" id="IPR020056">
    <property type="entry name" value="Rbsml_bL25/Gln-tRNA_synth_N"/>
</dbReference>
<dbReference type="AlphaFoldDB" id="A0A381QD75"/>
<dbReference type="CDD" id="cd00495">
    <property type="entry name" value="Ribosomal_L25_TL5_CTC"/>
    <property type="match status" value="1"/>
</dbReference>
<accession>A0A381QD75</accession>
<organism evidence="8">
    <name type="scientific">marine metagenome</name>
    <dbReference type="NCBI Taxonomy" id="408172"/>
    <lineage>
        <taxon>unclassified sequences</taxon>
        <taxon>metagenomes</taxon>
        <taxon>ecological metagenomes</taxon>
    </lineage>
</organism>
<dbReference type="InterPro" id="IPR020930">
    <property type="entry name" value="Ribosomal_uL5_bac-type"/>
</dbReference>
<dbReference type="PANTHER" id="PTHR33284">
    <property type="entry name" value="RIBOSOMAL PROTEIN L25/GLN-TRNA SYNTHETASE, ANTI-CODON-BINDING DOMAIN-CONTAINING PROTEIN"/>
    <property type="match status" value="1"/>
</dbReference>
<protein>
    <submittedName>
        <fullName evidence="8">Uncharacterized protein</fullName>
    </submittedName>
</protein>
<keyword evidence="1" id="KW-0699">rRNA-binding</keyword>
<dbReference type="Gene3D" id="2.40.240.10">
    <property type="entry name" value="Ribosomal Protein L25, Chain P"/>
    <property type="match status" value="1"/>
</dbReference>
<dbReference type="InterPro" id="IPR037121">
    <property type="entry name" value="Ribosomal_bL25_C"/>
</dbReference>
<evidence type="ECO:0000256" key="1">
    <source>
        <dbReference type="ARBA" id="ARBA00022730"/>
    </source>
</evidence>
<keyword evidence="4" id="KW-0687">Ribonucleoprotein</keyword>
<evidence type="ECO:0000256" key="4">
    <source>
        <dbReference type="ARBA" id="ARBA00023274"/>
    </source>
</evidence>
<dbReference type="NCBIfam" id="TIGR00731">
    <property type="entry name" value="bL25_bact_ctc"/>
    <property type="match status" value="1"/>
</dbReference>
<proteinExistence type="inferred from homology"/>
<evidence type="ECO:0000256" key="3">
    <source>
        <dbReference type="ARBA" id="ARBA00022980"/>
    </source>
</evidence>
<keyword evidence="2" id="KW-0694">RNA-binding</keyword>
<dbReference type="InterPro" id="IPR029751">
    <property type="entry name" value="Ribosomal_L25_dom"/>
</dbReference>
<dbReference type="Pfam" id="PF01386">
    <property type="entry name" value="Ribosomal_L25p"/>
    <property type="match status" value="1"/>
</dbReference>
<dbReference type="NCBIfam" id="NF004128">
    <property type="entry name" value="PRK05618.1-2"/>
    <property type="match status" value="1"/>
</dbReference>
<dbReference type="Gene3D" id="2.170.120.20">
    <property type="entry name" value="Ribosomal protein L25, beta domain"/>
    <property type="match status" value="1"/>
</dbReference>
<keyword evidence="3" id="KW-0689">Ribosomal protein</keyword>
<dbReference type="InterPro" id="IPR001021">
    <property type="entry name" value="Ribosomal_bL25_long"/>
</dbReference>
<evidence type="ECO:0000256" key="5">
    <source>
        <dbReference type="SAM" id="MobiDB-lite"/>
    </source>
</evidence>
<dbReference type="GO" id="GO:0022625">
    <property type="term" value="C:cytosolic large ribosomal subunit"/>
    <property type="evidence" value="ECO:0007669"/>
    <property type="project" value="TreeGrafter"/>
</dbReference>
<dbReference type="HAMAP" id="MF_01334">
    <property type="entry name" value="Ribosomal_bL25_CTC"/>
    <property type="match status" value="1"/>
</dbReference>
<evidence type="ECO:0000313" key="8">
    <source>
        <dbReference type="EMBL" id="SUZ77275.1"/>
    </source>
</evidence>
<feature type="domain" description="Large ribosomal subunit protein bL25 beta" evidence="7">
    <location>
        <begin position="107"/>
        <end position="190"/>
    </location>
</feature>
<evidence type="ECO:0000256" key="2">
    <source>
        <dbReference type="ARBA" id="ARBA00022884"/>
    </source>
</evidence>
<dbReference type="PANTHER" id="PTHR33284:SF1">
    <property type="entry name" value="RIBOSOMAL PROTEIN L25_GLN-TRNA SYNTHETASE, ANTI-CODON-BINDING DOMAIN-CONTAINING PROTEIN"/>
    <property type="match status" value="1"/>
</dbReference>
<dbReference type="Pfam" id="PF14693">
    <property type="entry name" value="Ribosomal_TL5_C"/>
    <property type="match status" value="1"/>
</dbReference>
<dbReference type="GO" id="GO:0003735">
    <property type="term" value="F:structural constituent of ribosome"/>
    <property type="evidence" value="ECO:0007669"/>
    <property type="project" value="InterPro"/>
</dbReference>
<dbReference type="InterPro" id="IPR020057">
    <property type="entry name" value="Ribosomal_bL25_b-dom"/>
</dbReference>
<dbReference type="SUPFAM" id="SSF50715">
    <property type="entry name" value="Ribosomal protein L25-like"/>
    <property type="match status" value="1"/>
</dbReference>